<dbReference type="Proteomes" id="UP000327108">
    <property type="component" value="Unassembled WGS sequence"/>
</dbReference>
<dbReference type="AlphaFoldDB" id="A0A5N1JSY2"/>
<dbReference type="GO" id="GO:0046872">
    <property type="term" value="F:metal ion binding"/>
    <property type="evidence" value="ECO:0007669"/>
    <property type="project" value="UniProtKB-KW"/>
</dbReference>
<comment type="caution">
    <text evidence="4">The sequence shown here is derived from an EMBL/GenBank/DDBJ whole genome shotgun (WGS) entry which is preliminary data.</text>
</comment>
<dbReference type="Pfam" id="PF07171">
    <property type="entry name" value="MlrC_C"/>
    <property type="match status" value="1"/>
</dbReference>
<evidence type="ECO:0000313" key="4">
    <source>
        <dbReference type="EMBL" id="KAA9366923.1"/>
    </source>
</evidence>
<dbReference type="InterPro" id="IPR009197">
    <property type="entry name" value="MlrC"/>
</dbReference>
<comment type="cofactor">
    <cofactor evidence="1">
        <name>Zn(2+)</name>
        <dbReference type="ChEBI" id="CHEBI:29105"/>
    </cofactor>
    <text evidence="1">Binds 1 zinc ion per subunit.</text>
</comment>
<dbReference type="PIRSF" id="PIRSF012702">
    <property type="entry name" value="UCP012702"/>
    <property type="match status" value="1"/>
</dbReference>
<evidence type="ECO:0000256" key="1">
    <source>
        <dbReference type="PIRNR" id="PIRNR012702"/>
    </source>
</evidence>
<dbReference type="Pfam" id="PF07364">
    <property type="entry name" value="DUF1485"/>
    <property type="match status" value="1"/>
</dbReference>
<dbReference type="InterPro" id="IPR015995">
    <property type="entry name" value="MlrC_N"/>
</dbReference>
<reference evidence="4 5" key="1">
    <citation type="submission" date="2019-09" db="EMBL/GenBank/DDBJ databases">
        <title>Biological control of the noxious weed angled onion (Allium triquetrum) thwarted by endophytic bacteria in Victoria, Australia.</title>
        <authorList>
            <person name="Tehranchian P."/>
            <person name="Adair R.J."/>
            <person name="Van T.H."/>
            <person name="Morrison P.D."/>
            <person name="Williams H."/>
            <person name="Lawrie A.C."/>
        </authorList>
    </citation>
    <scope>NUCLEOTIDE SEQUENCE [LARGE SCALE GENOMIC DNA]</scope>
    <source>
        <strain evidence="4 5">RPTAtOch1</strain>
    </source>
</reference>
<accession>A0A5N1JSY2</accession>
<keyword evidence="1" id="KW-0645">Protease</keyword>
<keyword evidence="1" id="KW-0479">Metal-binding</keyword>
<dbReference type="GO" id="GO:0008237">
    <property type="term" value="F:metallopeptidase activity"/>
    <property type="evidence" value="ECO:0007669"/>
    <property type="project" value="UniProtKB-KW"/>
</dbReference>
<evidence type="ECO:0000259" key="3">
    <source>
        <dbReference type="Pfam" id="PF07364"/>
    </source>
</evidence>
<evidence type="ECO:0000313" key="5">
    <source>
        <dbReference type="Proteomes" id="UP000327108"/>
    </source>
</evidence>
<name>A0A5N1JSY2_9HYPH</name>
<dbReference type="InterPro" id="IPR010799">
    <property type="entry name" value="MlrC_C"/>
</dbReference>
<comment type="similarity">
    <text evidence="1">Belongs to the peptidase M81 family.</text>
</comment>
<sequence length="524" mass="55972">MKNQYRCIADRYTLQPEGANQENGSTLVSKRVAVAGFLHETNTFAAAPATMKAFVQGGGYIPLSRGDAIIENAQNVNLGIAGALKFAQEAGWEVVPILWAGAIPSAPVTKDAYETIVSEIVAGLKDCGSLDGIFIDLHGAMVAEHVDDGEGELLERVRAVRASEPLSVALDLHGNITRRMFEYADVMVGFRTYPHVDMAETGYRSAKALQALMDKSDGWHKAMRQGDYLIPIAWQCTDEEPAKDLYGLTVDVPEKVLTASLFMGFPAADFAECGPSVFAYGWDKQAVENCADDIMVALSAAEASFAGTSYQPEEGVERAIELARDASRPIIIADTQDNPGAGGSSDTTGMLRALIACDAKRAAIGCIHDPEAANIAHQAGEGVEVEISLGGKSGIDGDEPFVATFTVEKLSDGKAHATGPYYGGTWLNMGPSACLRLGGTRVVVTTNLAQMADRALYRMVGIEPEQQAILVNKSSVHFRADFAPIAEKLLVCTAPGAMPLSPAQLSWKNLRSGIRLEPLGEEFK</sequence>
<feature type="domain" description="Microcystin LR degradation protein MlrC N-terminal" evidence="3">
    <location>
        <begin position="31"/>
        <end position="320"/>
    </location>
</feature>
<feature type="domain" description="Microcystin LR degradation protein MlrC C-terminal" evidence="2">
    <location>
        <begin position="332"/>
        <end position="509"/>
    </location>
</feature>
<keyword evidence="5" id="KW-1185">Reference proteome</keyword>
<protein>
    <recommendedName>
        <fullName evidence="1">Microcystinase C</fullName>
        <shortName evidence="1">MlrC</shortName>
    </recommendedName>
</protein>
<comment type="function">
    <text evidence="1">Involved in peptidolytic degradation of cyclic heptapeptide hepatotoxin microcystin (MC).</text>
</comment>
<keyword evidence="1" id="KW-0378">Hydrolase</keyword>
<keyword evidence="1" id="KW-0482">Metalloprotease</keyword>
<dbReference type="GO" id="GO:0006508">
    <property type="term" value="P:proteolysis"/>
    <property type="evidence" value="ECO:0007669"/>
    <property type="project" value="UniProtKB-KW"/>
</dbReference>
<dbReference type="EMBL" id="VYXQ01000015">
    <property type="protein sequence ID" value="KAA9366923.1"/>
    <property type="molecule type" value="Genomic_DNA"/>
</dbReference>
<proteinExistence type="inferred from homology"/>
<gene>
    <name evidence="4" type="ORF">F3W84_15385</name>
</gene>
<evidence type="ECO:0000259" key="2">
    <source>
        <dbReference type="Pfam" id="PF07171"/>
    </source>
</evidence>
<organism evidence="4 5">
    <name type="scientific">Ochrobactrum quorumnocens</name>
    <dbReference type="NCBI Taxonomy" id="271865"/>
    <lineage>
        <taxon>Bacteria</taxon>
        <taxon>Pseudomonadati</taxon>
        <taxon>Pseudomonadota</taxon>
        <taxon>Alphaproteobacteria</taxon>
        <taxon>Hyphomicrobiales</taxon>
        <taxon>Brucellaceae</taxon>
        <taxon>Brucella/Ochrobactrum group</taxon>
        <taxon>Ochrobactrum</taxon>
    </lineage>
</organism>